<evidence type="ECO:0008006" key="3">
    <source>
        <dbReference type="Google" id="ProtNLM"/>
    </source>
</evidence>
<reference evidence="1" key="1">
    <citation type="journal article" date="2022" name="Int. J. Mol. Sci.">
        <title>Draft Genome of Tanacetum Coccineum: Genomic Comparison of Closely Related Tanacetum-Family Plants.</title>
        <authorList>
            <person name="Yamashiro T."/>
            <person name="Shiraishi A."/>
            <person name="Nakayama K."/>
            <person name="Satake H."/>
        </authorList>
    </citation>
    <scope>NUCLEOTIDE SEQUENCE</scope>
</reference>
<name>A0ABQ4ZIM6_9ASTR</name>
<comment type="caution">
    <text evidence="1">The sequence shown here is derived from an EMBL/GenBank/DDBJ whole genome shotgun (WGS) entry which is preliminary data.</text>
</comment>
<organism evidence="1 2">
    <name type="scientific">Tanacetum coccineum</name>
    <dbReference type="NCBI Taxonomy" id="301880"/>
    <lineage>
        <taxon>Eukaryota</taxon>
        <taxon>Viridiplantae</taxon>
        <taxon>Streptophyta</taxon>
        <taxon>Embryophyta</taxon>
        <taxon>Tracheophyta</taxon>
        <taxon>Spermatophyta</taxon>
        <taxon>Magnoliopsida</taxon>
        <taxon>eudicotyledons</taxon>
        <taxon>Gunneridae</taxon>
        <taxon>Pentapetalae</taxon>
        <taxon>asterids</taxon>
        <taxon>campanulids</taxon>
        <taxon>Asterales</taxon>
        <taxon>Asteraceae</taxon>
        <taxon>Asteroideae</taxon>
        <taxon>Anthemideae</taxon>
        <taxon>Anthemidinae</taxon>
        <taxon>Tanacetum</taxon>
    </lineage>
</organism>
<dbReference type="Proteomes" id="UP001151760">
    <property type="component" value="Unassembled WGS sequence"/>
</dbReference>
<proteinExistence type="predicted"/>
<protein>
    <recommendedName>
        <fullName evidence="3">Gag-Pol polyprotein</fullName>
    </recommendedName>
</protein>
<evidence type="ECO:0000313" key="2">
    <source>
        <dbReference type="Proteomes" id="UP001151760"/>
    </source>
</evidence>
<gene>
    <name evidence="1" type="ORF">Tco_0772636</name>
</gene>
<keyword evidence="2" id="KW-1185">Reference proteome</keyword>
<accession>A0ABQ4ZIM6</accession>
<evidence type="ECO:0000313" key="1">
    <source>
        <dbReference type="EMBL" id="GJS90000.1"/>
    </source>
</evidence>
<dbReference type="EMBL" id="BQNB010011394">
    <property type="protein sequence ID" value="GJS90000.1"/>
    <property type="molecule type" value="Genomic_DNA"/>
</dbReference>
<sequence>MKAPHVFTTIGRTKFPPIPLYKSTEIQSKEAFADFDGNTQFVPYDSLNHEEIESSTTNLEPSNVHTIEPKNIKEAMADHSWIESMQDELNQFERLQVWELVPRPEERMLLLSNGFGRISVMQKILGFGTNPRLVAKGSKARRRHLI</sequence>
<reference evidence="1" key="2">
    <citation type="submission" date="2022-01" db="EMBL/GenBank/DDBJ databases">
        <authorList>
            <person name="Yamashiro T."/>
            <person name="Shiraishi A."/>
            <person name="Satake H."/>
            <person name="Nakayama K."/>
        </authorList>
    </citation>
    <scope>NUCLEOTIDE SEQUENCE</scope>
</reference>